<dbReference type="AlphaFoldDB" id="A0AA40CPB6"/>
<keyword evidence="2" id="KW-1185">Reference proteome</keyword>
<gene>
    <name evidence="1" type="ORF">B0T16DRAFT_152438</name>
</gene>
<proteinExistence type="predicted"/>
<protein>
    <submittedName>
        <fullName evidence="1">Uncharacterized protein</fullName>
    </submittedName>
</protein>
<dbReference type="EMBL" id="JAULSV010000004">
    <property type="protein sequence ID" value="KAK0646055.1"/>
    <property type="molecule type" value="Genomic_DNA"/>
</dbReference>
<reference evidence="1" key="1">
    <citation type="submission" date="2023-06" db="EMBL/GenBank/DDBJ databases">
        <title>Genome-scale phylogeny and comparative genomics of the fungal order Sordariales.</title>
        <authorList>
            <consortium name="Lawrence Berkeley National Laboratory"/>
            <person name="Hensen N."/>
            <person name="Bonometti L."/>
            <person name="Westerberg I."/>
            <person name="Brannstrom I.O."/>
            <person name="Guillou S."/>
            <person name="Cros-Aarteil S."/>
            <person name="Calhoun S."/>
            <person name="Haridas S."/>
            <person name="Kuo A."/>
            <person name="Mondo S."/>
            <person name="Pangilinan J."/>
            <person name="Riley R."/>
            <person name="Labutti K."/>
            <person name="Andreopoulos B."/>
            <person name="Lipzen A."/>
            <person name="Chen C."/>
            <person name="Yanf M."/>
            <person name="Daum C."/>
            <person name="Ng V."/>
            <person name="Clum A."/>
            <person name="Steindorff A."/>
            <person name="Ohm R."/>
            <person name="Martin F."/>
            <person name="Silar P."/>
            <person name="Natvig D."/>
            <person name="Lalanne C."/>
            <person name="Gautier V."/>
            <person name="Ament-Velasquez S.L."/>
            <person name="Kruys A."/>
            <person name="Hutchinson M.I."/>
            <person name="Powell A.J."/>
            <person name="Barry K."/>
            <person name="Miller A.N."/>
            <person name="Grigoriev I.V."/>
            <person name="Debuchy R."/>
            <person name="Gladieux P."/>
            <person name="Thoren M.H."/>
            <person name="Johannesson H."/>
        </authorList>
    </citation>
    <scope>NUCLEOTIDE SEQUENCE</scope>
    <source>
        <strain evidence="1">SMH2532-1</strain>
    </source>
</reference>
<organism evidence="1 2">
    <name type="scientific">Cercophora newfieldiana</name>
    <dbReference type="NCBI Taxonomy" id="92897"/>
    <lineage>
        <taxon>Eukaryota</taxon>
        <taxon>Fungi</taxon>
        <taxon>Dikarya</taxon>
        <taxon>Ascomycota</taxon>
        <taxon>Pezizomycotina</taxon>
        <taxon>Sordariomycetes</taxon>
        <taxon>Sordariomycetidae</taxon>
        <taxon>Sordariales</taxon>
        <taxon>Lasiosphaeriaceae</taxon>
        <taxon>Cercophora</taxon>
    </lineage>
</organism>
<accession>A0AA40CPB6</accession>
<sequence>MDKHPQDGTELPCVVNVATRAAPRRGVHPRVCVRRPQQPCGPRYRPGVEGSATYMVFQRVGTSVNPDMYASRSFEAILEMLGRGHMVQHAAFKLLSCVPVQSGCLFSRRRCGHLAQGWSYMTPESRERGRLSSSLIFYGLFYLGSLSTTHCCLKRTFAWQKTSLRNCKFSRYLPPIHLPFVVPEPRNSLEIPQEEVRRFSVP</sequence>
<evidence type="ECO:0000313" key="1">
    <source>
        <dbReference type="EMBL" id="KAK0646055.1"/>
    </source>
</evidence>
<name>A0AA40CPB6_9PEZI</name>
<dbReference type="Proteomes" id="UP001174936">
    <property type="component" value="Unassembled WGS sequence"/>
</dbReference>
<comment type="caution">
    <text evidence="1">The sequence shown here is derived from an EMBL/GenBank/DDBJ whole genome shotgun (WGS) entry which is preliminary data.</text>
</comment>
<evidence type="ECO:0000313" key="2">
    <source>
        <dbReference type="Proteomes" id="UP001174936"/>
    </source>
</evidence>